<dbReference type="Gene3D" id="3.40.50.300">
    <property type="entry name" value="P-loop containing nucleotide triphosphate hydrolases"/>
    <property type="match status" value="2"/>
</dbReference>
<evidence type="ECO:0000256" key="11">
    <source>
        <dbReference type="ARBA" id="ARBA00023117"/>
    </source>
</evidence>
<dbReference type="GO" id="GO:0003682">
    <property type="term" value="F:chromatin binding"/>
    <property type="evidence" value="ECO:0007669"/>
    <property type="project" value="TreeGrafter"/>
</dbReference>
<dbReference type="InterPro" id="IPR018359">
    <property type="entry name" value="Bromodomain_CS"/>
</dbReference>
<dbReference type="Pfam" id="PF00439">
    <property type="entry name" value="Bromodomain"/>
    <property type="match status" value="1"/>
</dbReference>
<dbReference type="AlphaFoldDB" id="A0A8C1GMJ3"/>
<evidence type="ECO:0000256" key="6">
    <source>
        <dbReference type="ARBA" id="ARBA00022801"/>
    </source>
</evidence>
<dbReference type="GO" id="GO:0005654">
    <property type="term" value="C:nucleoplasm"/>
    <property type="evidence" value="ECO:0007669"/>
    <property type="project" value="UniProtKB-ARBA"/>
</dbReference>
<evidence type="ECO:0000256" key="3">
    <source>
        <dbReference type="ARBA" id="ARBA00022499"/>
    </source>
</evidence>
<dbReference type="Proteomes" id="UP000694427">
    <property type="component" value="Unplaced"/>
</dbReference>
<dbReference type="InterPro" id="IPR036427">
    <property type="entry name" value="Bromodomain-like_sf"/>
</dbReference>
<dbReference type="SUPFAM" id="SSF47370">
    <property type="entry name" value="Bromodomain"/>
    <property type="match status" value="1"/>
</dbReference>
<keyword evidence="21" id="KW-1185">Reference proteome</keyword>
<dbReference type="GO" id="GO:0045815">
    <property type="term" value="P:transcription initiation-coupled chromatin remodeling"/>
    <property type="evidence" value="ECO:0007669"/>
    <property type="project" value="TreeGrafter"/>
</dbReference>
<keyword evidence="9" id="KW-0805">Transcription regulation</keyword>
<feature type="compositionally biased region" description="Basic and acidic residues" evidence="18">
    <location>
        <begin position="817"/>
        <end position="837"/>
    </location>
</feature>
<evidence type="ECO:0000256" key="18">
    <source>
        <dbReference type="SAM" id="MobiDB-lite"/>
    </source>
</evidence>
<evidence type="ECO:0000313" key="21">
    <source>
        <dbReference type="Proteomes" id="UP000694427"/>
    </source>
</evidence>
<evidence type="ECO:0000256" key="15">
    <source>
        <dbReference type="ARBA" id="ARBA00049360"/>
    </source>
</evidence>
<evidence type="ECO:0000256" key="4">
    <source>
        <dbReference type="ARBA" id="ARBA00022553"/>
    </source>
</evidence>
<evidence type="ECO:0000256" key="9">
    <source>
        <dbReference type="ARBA" id="ARBA00023015"/>
    </source>
</evidence>
<dbReference type="PROSITE" id="PS00633">
    <property type="entry name" value="BROMODOMAIN_1"/>
    <property type="match status" value="1"/>
</dbReference>
<feature type="region of interest" description="Disordered" evidence="18">
    <location>
        <begin position="13"/>
        <end position="37"/>
    </location>
</feature>
<dbReference type="Ensembl" id="ENSCCRT00010012245.1">
    <property type="protein sequence ID" value="ENSCCRP00010011248.1"/>
    <property type="gene ID" value="ENSCCRG00010004716.1"/>
</dbReference>
<keyword evidence="14" id="KW-0539">Nucleus</keyword>
<keyword evidence="11 17" id="KW-0103">Bromodomain</keyword>
<evidence type="ECO:0000256" key="7">
    <source>
        <dbReference type="ARBA" id="ARBA00022840"/>
    </source>
</evidence>
<dbReference type="FunFam" id="1.20.920.10:FF:000021">
    <property type="entry name" value="ATPase family AAA domain-containing protein 2"/>
    <property type="match status" value="1"/>
</dbReference>
<feature type="region of interest" description="Disordered" evidence="18">
    <location>
        <begin position="802"/>
        <end position="850"/>
    </location>
</feature>
<dbReference type="CDD" id="cd05528">
    <property type="entry name" value="Bromo_AAA"/>
    <property type="match status" value="1"/>
</dbReference>
<dbReference type="Gene3D" id="1.20.920.10">
    <property type="entry name" value="Bromodomain-like"/>
    <property type="match status" value="1"/>
</dbReference>
<evidence type="ECO:0000256" key="12">
    <source>
        <dbReference type="ARBA" id="ARBA00023159"/>
    </source>
</evidence>
<proteinExistence type="inferred from homology"/>
<dbReference type="GO" id="GO:0006334">
    <property type="term" value="P:nucleosome assembly"/>
    <property type="evidence" value="ECO:0007669"/>
    <property type="project" value="TreeGrafter"/>
</dbReference>
<dbReference type="GO" id="GO:0042393">
    <property type="term" value="F:histone binding"/>
    <property type="evidence" value="ECO:0007669"/>
    <property type="project" value="TreeGrafter"/>
</dbReference>
<dbReference type="GO" id="GO:0005524">
    <property type="term" value="F:ATP binding"/>
    <property type="evidence" value="ECO:0007669"/>
    <property type="project" value="UniProtKB-KW"/>
</dbReference>
<dbReference type="InterPro" id="IPR003960">
    <property type="entry name" value="ATPase_AAA_CS"/>
</dbReference>
<feature type="compositionally biased region" description="Basic residues" evidence="18">
    <location>
        <begin position="27"/>
        <end position="37"/>
    </location>
</feature>
<keyword evidence="3" id="KW-1017">Isopeptide bond</keyword>
<evidence type="ECO:0000256" key="1">
    <source>
        <dbReference type="ARBA" id="ARBA00004123"/>
    </source>
</evidence>
<reference evidence="20" key="2">
    <citation type="submission" date="2025-09" db="UniProtKB">
        <authorList>
            <consortium name="Ensembl"/>
        </authorList>
    </citation>
    <scope>IDENTIFICATION</scope>
</reference>
<organism evidence="20 21">
    <name type="scientific">Cyprinus carpio</name>
    <name type="common">Common carp</name>
    <dbReference type="NCBI Taxonomy" id="7962"/>
    <lineage>
        <taxon>Eukaryota</taxon>
        <taxon>Metazoa</taxon>
        <taxon>Chordata</taxon>
        <taxon>Craniata</taxon>
        <taxon>Vertebrata</taxon>
        <taxon>Euteleostomi</taxon>
        <taxon>Actinopterygii</taxon>
        <taxon>Neopterygii</taxon>
        <taxon>Teleostei</taxon>
        <taxon>Ostariophysi</taxon>
        <taxon>Cypriniformes</taxon>
        <taxon>Cyprinidae</taxon>
        <taxon>Cyprininae</taxon>
        <taxon>Cyprinus</taxon>
    </lineage>
</organism>
<keyword evidence="10" id="KW-0175">Coiled coil</keyword>
<evidence type="ECO:0000256" key="5">
    <source>
        <dbReference type="ARBA" id="ARBA00022741"/>
    </source>
</evidence>
<feature type="domain" description="Bromo" evidence="19">
    <location>
        <begin position="610"/>
        <end position="673"/>
    </location>
</feature>
<dbReference type="InterPro" id="IPR001487">
    <property type="entry name" value="Bromodomain"/>
</dbReference>
<protein>
    <recommendedName>
        <fullName evidence="16">ATPase family AAA domain-containing protein 2</fullName>
    </recommendedName>
</protein>
<keyword evidence="6" id="KW-0378">Hydrolase</keyword>
<dbReference type="Pfam" id="PF17862">
    <property type="entry name" value="AAA_lid_3"/>
    <property type="match status" value="1"/>
</dbReference>
<dbReference type="GO" id="GO:0016887">
    <property type="term" value="F:ATP hydrolysis activity"/>
    <property type="evidence" value="ECO:0007669"/>
    <property type="project" value="InterPro"/>
</dbReference>
<keyword evidence="5" id="KW-0547">Nucleotide-binding</keyword>
<reference evidence="20" key="1">
    <citation type="submission" date="2025-08" db="UniProtKB">
        <authorList>
            <consortium name="Ensembl"/>
        </authorList>
    </citation>
    <scope>IDENTIFICATION</scope>
</reference>
<dbReference type="FunFam" id="1.10.8.60:FF:000016">
    <property type="entry name" value="ATPase family AAA domain-containing protein 2B"/>
    <property type="match status" value="1"/>
</dbReference>
<feature type="region of interest" description="Disordered" evidence="18">
    <location>
        <begin position="743"/>
        <end position="766"/>
    </location>
</feature>
<keyword evidence="4" id="KW-0597">Phosphoprotein</keyword>
<dbReference type="InterPro" id="IPR003959">
    <property type="entry name" value="ATPase_AAA_core"/>
</dbReference>
<dbReference type="PANTHER" id="PTHR23069">
    <property type="entry name" value="AAA DOMAIN-CONTAINING"/>
    <property type="match status" value="1"/>
</dbReference>
<keyword evidence="13" id="KW-0804">Transcription</keyword>
<evidence type="ECO:0000259" key="19">
    <source>
        <dbReference type="PROSITE" id="PS50014"/>
    </source>
</evidence>
<dbReference type="PANTHER" id="PTHR23069:SF5">
    <property type="entry name" value="ATPASE FAMILY AAA DOMAIN-CONTAINING PROTEIN 2B"/>
    <property type="match status" value="1"/>
</dbReference>
<dbReference type="InterPro" id="IPR027417">
    <property type="entry name" value="P-loop_NTPase"/>
</dbReference>
<keyword evidence="7" id="KW-0067">ATP-binding</keyword>
<keyword evidence="8" id="KW-0832">Ubl conjugation</keyword>
<dbReference type="PROSITE" id="PS00674">
    <property type="entry name" value="AAA"/>
    <property type="match status" value="1"/>
</dbReference>
<name>A0A8C1GMJ3_CYPCA</name>
<dbReference type="GO" id="GO:0006337">
    <property type="term" value="P:nucleosome disassembly"/>
    <property type="evidence" value="ECO:0007669"/>
    <property type="project" value="TreeGrafter"/>
</dbReference>
<dbReference type="SUPFAM" id="SSF52540">
    <property type="entry name" value="P-loop containing nucleoside triphosphate hydrolases"/>
    <property type="match status" value="2"/>
</dbReference>
<dbReference type="PRINTS" id="PR00503">
    <property type="entry name" value="BROMODOMAIN"/>
</dbReference>
<dbReference type="FunFam" id="3.40.50.300:FF:000699">
    <property type="entry name" value="ATPase family AAA domain-containing protein 2B"/>
    <property type="match status" value="1"/>
</dbReference>
<dbReference type="FunFam" id="3.40.50.300:FF:000061">
    <property type="entry name" value="ATPase family, AAA domain-containing 2"/>
    <property type="match status" value="1"/>
</dbReference>
<dbReference type="CDD" id="cd19517">
    <property type="entry name" value="RecA-like_Yta7-like"/>
    <property type="match status" value="1"/>
</dbReference>
<feature type="compositionally biased region" description="Polar residues" evidence="18">
    <location>
        <begin position="840"/>
        <end position="850"/>
    </location>
</feature>
<dbReference type="InterPro" id="IPR003593">
    <property type="entry name" value="AAA+_ATPase"/>
</dbReference>
<sequence>VFLTRIKKHAIHSSESTSSSDEERFERRKSKSMSRARNRCLPMNLRAEDLASGVLRDRVKVGASLADVDPMNLDTSVKFNSVGGLTHHIQSLKEMVVFPLLYPEVFEKFKIQPPRGCLFYGPPGTGKTLVARALANECSQGDRKVSFFMRKGADCLSKWVGESERQLRLLFDQAYLMRPSIIFFDEIDGLAPVRSSRQDQIHSSIVSTLLALMDGLDSRGEIVVIGATNRLDSIDPALRRPGRFDREFLFNLPDKKARKHILEIHTRDWSPKLAEPFIDELAEKCVGYCGADIKALCTEAALAALRRRYPQIYSSSQRFQLDVGSIVLGPQDFSRALRSIVPAGQRALAPPGQALSCVLKPLLEHTLAQTLACLMRVFPHAELLHREHTHGTLPFPQPTSYRPRLLLTGPQGAGQSTHLAPAVLHHLEKFTVHRLDLPTLYSVSAKTPEESCAQVFREARRCVPSIIYMPHISDWWEAISETVKSSFLTLLQDAPSFTPLLILATAETNYQQLPDELKCIFSHSYGEVVCLSMPGEEARRKFFSDLILVQAAKAPPRRRKTVCALEVLTLAEDPGPRQLSPEEQRRLEEQEENTLRELRLFLRDVTKRLATDKRFQIFSKPVDIEEVSDYLEVIRQPMDLSSIMMKIDTHKYLAAKDFLVDIDLICSNALEYNPDKDPGDKIIRHRACSLKDTAHAMIASELDPEFDRMCEEIKESCRKRDNIKRKLRRRPIWGRGIIRKKKSYKKEEAEEDDELEEEEGADDSAAMVQGDACLTQDESSCDAMELHPDKQPLQANGHILSTEEENSSEPTATQDPQGEKEPIKAPSEEASSSKEAETVPTPQECVNGNESMDSLYSEALDKETELDSIKKDALLEKVVMKSDGFSVDHLERVYSVLSQCIYQHRREYDKTCLIEHIMKRFSKRAINLII</sequence>
<comment type="subcellular location">
    <subcellularLocation>
        <location evidence="1">Nucleus</location>
    </subcellularLocation>
</comment>
<dbReference type="SMART" id="SM00382">
    <property type="entry name" value="AAA"/>
    <property type="match status" value="1"/>
</dbReference>
<dbReference type="PROSITE" id="PS50014">
    <property type="entry name" value="BROMODOMAIN_2"/>
    <property type="match status" value="1"/>
</dbReference>
<dbReference type="InterPro" id="IPR045199">
    <property type="entry name" value="ATAD2-like"/>
</dbReference>
<dbReference type="InterPro" id="IPR041569">
    <property type="entry name" value="AAA_lid_3"/>
</dbReference>
<evidence type="ECO:0000256" key="8">
    <source>
        <dbReference type="ARBA" id="ARBA00022843"/>
    </source>
</evidence>
<comment type="similarity">
    <text evidence="2">Belongs to the AAA ATPase family.</text>
</comment>
<feature type="compositionally biased region" description="Acidic residues" evidence="18">
    <location>
        <begin position="749"/>
        <end position="762"/>
    </location>
</feature>
<dbReference type="SMART" id="SM00297">
    <property type="entry name" value="BROMO"/>
    <property type="match status" value="1"/>
</dbReference>
<evidence type="ECO:0000256" key="14">
    <source>
        <dbReference type="ARBA" id="ARBA00023242"/>
    </source>
</evidence>
<accession>A0A8C1GMJ3</accession>
<keyword evidence="12" id="KW-0010">Activator</keyword>
<evidence type="ECO:0000256" key="17">
    <source>
        <dbReference type="PROSITE-ProRule" id="PRU00035"/>
    </source>
</evidence>
<comment type="catalytic activity">
    <reaction evidence="15">
        <text>ATP + H2O = ADP + phosphate + H(+)</text>
        <dbReference type="Rhea" id="RHEA:13065"/>
        <dbReference type="ChEBI" id="CHEBI:15377"/>
        <dbReference type="ChEBI" id="CHEBI:15378"/>
        <dbReference type="ChEBI" id="CHEBI:30616"/>
        <dbReference type="ChEBI" id="CHEBI:43474"/>
        <dbReference type="ChEBI" id="CHEBI:456216"/>
    </reaction>
</comment>
<dbReference type="Gene3D" id="1.10.8.60">
    <property type="match status" value="1"/>
</dbReference>
<evidence type="ECO:0000256" key="2">
    <source>
        <dbReference type="ARBA" id="ARBA00006914"/>
    </source>
</evidence>
<evidence type="ECO:0000256" key="13">
    <source>
        <dbReference type="ARBA" id="ARBA00023163"/>
    </source>
</evidence>
<evidence type="ECO:0000256" key="10">
    <source>
        <dbReference type="ARBA" id="ARBA00023054"/>
    </source>
</evidence>
<evidence type="ECO:0000256" key="16">
    <source>
        <dbReference type="ARBA" id="ARBA00071858"/>
    </source>
</evidence>
<evidence type="ECO:0000313" key="20">
    <source>
        <dbReference type="Ensembl" id="ENSCCRP00010011248.1"/>
    </source>
</evidence>
<dbReference type="Pfam" id="PF00004">
    <property type="entry name" value="AAA"/>
    <property type="match status" value="2"/>
</dbReference>